<accession>A0A6J8EQG7</accession>
<keyword evidence="3" id="KW-1185">Reference proteome</keyword>
<dbReference type="EMBL" id="CACVKT020009374">
    <property type="protein sequence ID" value="CAC5421785.1"/>
    <property type="molecule type" value="Genomic_DNA"/>
</dbReference>
<evidence type="ECO:0000256" key="1">
    <source>
        <dbReference type="SAM" id="Coils"/>
    </source>
</evidence>
<dbReference type="Proteomes" id="UP000507470">
    <property type="component" value="Unassembled WGS sequence"/>
</dbReference>
<evidence type="ECO:0000313" key="2">
    <source>
        <dbReference type="EMBL" id="CAC5421785.1"/>
    </source>
</evidence>
<proteinExistence type="predicted"/>
<keyword evidence="1" id="KW-0175">Coiled coil</keyword>
<dbReference type="AlphaFoldDB" id="A0A6J8EQG7"/>
<gene>
    <name evidence="2" type="ORF">MCOR_53875</name>
</gene>
<feature type="coiled-coil region" evidence="1">
    <location>
        <begin position="82"/>
        <end position="135"/>
    </location>
</feature>
<protein>
    <submittedName>
        <fullName evidence="2">Uncharacterized protein</fullName>
    </submittedName>
</protein>
<evidence type="ECO:0000313" key="3">
    <source>
        <dbReference type="Proteomes" id="UP000507470"/>
    </source>
</evidence>
<name>A0A6J8EQG7_MYTCO</name>
<organism evidence="2 3">
    <name type="scientific">Mytilus coruscus</name>
    <name type="common">Sea mussel</name>
    <dbReference type="NCBI Taxonomy" id="42192"/>
    <lineage>
        <taxon>Eukaryota</taxon>
        <taxon>Metazoa</taxon>
        <taxon>Spiralia</taxon>
        <taxon>Lophotrochozoa</taxon>
        <taxon>Mollusca</taxon>
        <taxon>Bivalvia</taxon>
        <taxon>Autobranchia</taxon>
        <taxon>Pteriomorphia</taxon>
        <taxon>Mytilida</taxon>
        <taxon>Mytiloidea</taxon>
        <taxon>Mytilidae</taxon>
        <taxon>Mytilinae</taxon>
        <taxon>Mytilus</taxon>
    </lineage>
</organism>
<reference evidence="2 3" key="1">
    <citation type="submission" date="2020-06" db="EMBL/GenBank/DDBJ databases">
        <authorList>
            <person name="Li R."/>
            <person name="Bekaert M."/>
        </authorList>
    </citation>
    <scope>NUCLEOTIDE SEQUENCE [LARGE SCALE GENOMIC DNA]</scope>
    <source>
        <strain evidence="3">wild</strain>
    </source>
</reference>
<sequence length="260" mass="30878">MKTMESLSPKYKSEFGIPTLIDKEELVCLDNKTKPNECYRTTSDHREVDSSSSQSPFVDRNIEIKMMTTVHSCSTESPFNHKDNLNHENDRKIEQNRTHRKNTKLMPKIKLHHLVKTIKEENEKLDKKKVAYIQKRANEDNNLARDKFNKETEKKFCMKTRVSKMKKMCVVKTSKLKMINHKKEIDTSKRDMIQLPLRTIKRPEDRLKMKHIPKTRSWCKDGHIRWKRPKANRMDNKRQLITFGSSVLNLNKNKTERLVT</sequence>